<feature type="transmembrane region" description="Helical" evidence="10">
    <location>
        <begin position="115"/>
        <end position="135"/>
    </location>
</feature>
<keyword evidence="8 10" id="KW-1133">Transmembrane helix</keyword>
<evidence type="ECO:0000256" key="2">
    <source>
        <dbReference type="ARBA" id="ARBA00009140"/>
    </source>
</evidence>
<comment type="subcellular location">
    <subcellularLocation>
        <location evidence="10">Endoplasmic reticulum membrane</location>
        <topology evidence="10">Multi-pass membrane protein</topology>
    </subcellularLocation>
    <subcellularLocation>
        <location evidence="1">Membrane</location>
        <topology evidence="1">Multi-pass membrane protein</topology>
    </subcellularLocation>
</comment>
<dbReference type="AlphaFoldDB" id="A0A1E4TX16"/>
<feature type="transmembrane region" description="Helical" evidence="10">
    <location>
        <begin position="21"/>
        <end position="44"/>
    </location>
</feature>
<dbReference type="STRING" id="669874.A0A1E4TX16"/>
<dbReference type="PANTHER" id="PTHR12714:SF9">
    <property type="entry name" value="PROTEIN-S-ISOPRENYLCYSTEINE O-METHYLTRANSFERASE"/>
    <property type="match status" value="1"/>
</dbReference>
<evidence type="ECO:0000256" key="7">
    <source>
        <dbReference type="ARBA" id="ARBA00022692"/>
    </source>
</evidence>
<evidence type="ECO:0000256" key="6">
    <source>
        <dbReference type="ARBA" id="ARBA00022691"/>
    </source>
</evidence>
<sequence length="236" mass="26672">MNGTKKSPLPKAVASIAENPLDIVSLTSAILGVIFGIATTTLFILNYKQISIYIMSLSLFHLLEYFVTAKYNAAKVNKDSFLINNGNTYIAAHTVAIAEAFLENFYFPGFKRKHFYISLIGFLLMAVGQFLRSLAMSTAGSSFSHNIAERKKDDHILVTHGIYSITRHPSYAGFYCWAIGSQLLLINPICLIAFAIILWYFFSDRIKYEEKLLIRFFGDDYIEYKTRTGTLIPFVP</sequence>
<feature type="transmembrane region" description="Helical" evidence="10">
    <location>
        <begin position="177"/>
        <end position="202"/>
    </location>
</feature>
<dbReference type="EC" id="2.1.1.100" evidence="3 10"/>
<comment type="catalytic activity">
    <reaction evidence="10">
        <text>[protein]-C-terminal S-[(2E,6E)-farnesyl]-L-cysteine + S-adenosyl-L-methionine = [protein]-C-terminal S-[(2E,6E)-farnesyl]-L-cysteine methyl ester + S-adenosyl-L-homocysteine</text>
        <dbReference type="Rhea" id="RHEA:21672"/>
        <dbReference type="Rhea" id="RHEA-COMP:12125"/>
        <dbReference type="Rhea" id="RHEA-COMP:12126"/>
        <dbReference type="ChEBI" id="CHEBI:57856"/>
        <dbReference type="ChEBI" id="CHEBI:59789"/>
        <dbReference type="ChEBI" id="CHEBI:90510"/>
        <dbReference type="ChEBI" id="CHEBI:90511"/>
        <dbReference type="EC" id="2.1.1.100"/>
    </reaction>
</comment>
<evidence type="ECO:0000256" key="1">
    <source>
        <dbReference type="ARBA" id="ARBA00004141"/>
    </source>
</evidence>
<keyword evidence="9 10" id="KW-0472">Membrane</keyword>
<evidence type="ECO:0000313" key="11">
    <source>
        <dbReference type="EMBL" id="ODV96286.1"/>
    </source>
</evidence>
<keyword evidence="7 10" id="KW-0812">Transmembrane</keyword>
<evidence type="ECO:0000313" key="12">
    <source>
        <dbReference type="Proteomes" id="UP000094236"/>
    </source>
</evidence>
<organism evidence="11 12">
    <name type="scientific">Pachysolen tannophilus NRRL Y-2460</name>
    <dbReference type="NCBI Taxonomy" id="669874"/>
    <lineage>
        <taxon>Eukaryota</taxon>
        <taxon>Fungi</taxon>
        <taxon>Dikarya</taxon>
        <taxon>Ascomycota</taxon>
        <taxon>Saccharomycotina</taxon>
        <taxon>Pichiomycetes</taxon>
        <taxon>Pachysolenaceae</taxon>
        <taxon>Pachysolen</taxon>
    </lineage>
</organism>
<dbReference type="InterPro" id="IPR007269">
    <property type="entry name" value="ICMT_MeTrfase"/>
</dbReference>
<name>A0A1E4TX16_PACTA</name>
<evidence type="ECO:0000256" key="10">
    <source>
        <dbReference type="RuleBase" id="RU362022"/>
    </source>
</evidence>
<dbReference type="EMBL" id="KV454013">
    <property type="protein sequence ID" value="ODV96286.1"/>
    <property type="molecule type" value="Genomic_DNA"/>
</dbReference>
<dbReference type="GO" id="GO:0005789">
    <property type="term" value="C:endoplasmic reticulum membrane"/>
    <property type="evidence" value="ECO:0007669"/>
    <property type="project" value="UniProtKB-SubCell"/>
</dbReference>
<evidence type="ECO:0000256" key="4">
    <source>
        <dbReference type="ARBA" id="ARBA00022603"/>
    </source>
</evidence>
<proteinExistence type="inferred from homology"/>
<reference evidence="12" key="1">
    <citation type="submission" date="2016-05" db="EMBL/GenBank/DDBJ databases">
        <title>Comparative genomics of biotechnologically important yeasts.</title>
        <authorList>
            <consortium name="DOE Joint Genome Institute"/>
            <person name="Riley R."/>
            <person name="Haridas S."/>
            <person name="Wolfe K.H."/>
            <person name="Lopes M.R."/>
            <person name="Hittinger C.T."/>
            <person name="Goker M."/>
            <person name="Salamov A."/>
            <person name="Wisecaver J."/>
            <person name="Long T.M."/>
            <person name="Aerts A.L."/>
            <person name="Barry K."/>
            <person name="Choi C."/>
            <person name="Clum A."/>
            <person name="Coughlan A.Y."/>
            <person name="Deshpande S."/>
            <person name="Douglass A.P."/>
            <person name="Hanson S.J."/>
            <person name="Klenk H.-P."/>
            <person name="Labutti K."/>
            <person name="Lapidus A."/>
            <person name="Lindquist E."/>
            <person name="Lipzen A."/>
            <person name="Meier-Kolthoff J.P."/>
            <person name="Ohm R.A."/>
            <person name="Otillar R.P."/>
            <person name="Pangilinan J."/>
            <person name="Peng Y."/>
            <person name="Rokas A."/>
            <person name="Rosa C.A."/>
            <person name="Scheuner C."/>
            <person name="Sibirny A.A."/>
            <person name="Slot J.C."/>
            <person name="Stielow J.B."/>
            <person name="Sun H."/>
            <person name="Kurtzman C.P."/>
            <person name="Blackwell M."/>
            <person name="Grigoriev I.V."/>
            <person name="Jeffries T.W."/>
        </authorList>
    </citation>
    <scope>NUCLEOTIDE SEQUENCE [LARGE SCALE GENOMIC DNA]</scope>
    <source>
        <strain evidence="12">NRRL Y-2460</strain>
    </source>
</reference>
<comment type="similarity">
    <text evidence="2 10">Belongs to the class VI-like SAM-binding methyltransferase superfamily. Isoprenylcysteine carboxyl methyltransferase family.</text>
</comment>
<dbReference type="GO" id="GO:0007323">
    <property type="term" value="P:peptide pheromone maturation"/>
    <property type="evidence" value="ECO:0007669"/>
    <property type="project" value="EnsemblFungi"/>
</dbReference>
<keyword evidence="4 10" id="KW-0489">Methyltransferase</keyword>
<keyword evidence="12" id="KW-1185">Reference proteome</keyword>
<dbReference type="PROSITE" id="PS51564">
    <property type="entry name" value="SAM_ICMT"/>
    <property type="match status" value="1"/>
</dbReference>
<keyword evidence="6 10" id="KW-0949">S-adenosyl-L-methionine</keyword>
<dbReference type="Proteomes" id="UP000094236">
    <property type="component" value="Unassembled WGS sequence"/>
</dbReference>
<protein>
    <recommendedName>
        <fullName evidence="3 10">Protein-S-isoprenylcysteine O-methyltransferase</fullName>
        <ecNumber evidence="3 10">2.1.1.100</ecNumber>
    </recommendedName>
</protein>
<keyword evidence="5" id="KW-0808">Transferase</keyword>
<evidence type="ECO:0000256" key="3">
    <source>
        <dbReference type="ARBA" id="ARBA00012151"/>
    </source>
</evidence>
<dbReference type="Gene3D" id="1.20.120.1630">
    <property type="match status" value="1"/>
</dbReference>
<gene>
    <name evidence="11" type="ORF">PACTADRAFT_40444</name>
</gene>
<feature type="transmembrane region" description="Helical" evidence="10">
    <location>
        <begin position="50"/>
        <end position="68"/>
    </location>
</feature>
<dbReference type="Pfam" id="PF04140">
    <property type="entry name" value="ICMT"/>
    <property type="match status" value="1"/>
</dbReference>
<keyword evidence="10" id="KW-0256">Endoplasmic reticulum</keyword>
<dbReference type="GO" id="GO:0032259">
    <property type="term" value="P:methylation"/>
    <property type="evidence" value="ECO:0007669"/>
    <property type="project" value="UniProtKB-KW"/>
</dbReference>
<evidence type="ECO:0000256" key="9">
    <source>
        <dbReference type="ARBA" id="ARBA00023136"/>
    </source>
</evidence>
<dbReference type="InterPro" id="IPR025770">
    <property type="entry name" value="PPMT_MeTrfase"/>
</dbReference>
<evidence type="ECO:0000256" key="8">
    <source>
        <dbReference type="ARBA" id="ARBA00022989"/>
    </source>
</evidence>
<dbReference type="GO" id="GO:0004671">
    <property type="term" value="F:protein C-terminal S-isoprenylcysteine carboxyl O-methyltransferase activity"/>
    <property type="evidence" value="ECO:0007669"/>
    <property type="project" value="UniProtKB-EC"/>
</dbReference>
<accession>A0A1E4TX16</accession>
<dbReference type="PANTHER" id="PTHR12714">
    <property type="entry name" value="PROTEIN-S ISOPRENYLCYSTEINE O-METHYLTRANSFERASE"/>
    <property type="match status" value="1"/>
</dbReference>
<dbReference type="GO" id="GO:0005637">
    <property type="term" value="C:nuclear inner membrane"/>
    <property type="evidence" value="ECO:0007669"/>
    <property type="project" value="EnsemblFungi"/>
</dbReference>
<dbReference type="OrthoDB" id="422086at2759"/>
<evidence type="ECO:0000256" key="5">
    <source>
        <dbReference type="ARBA" id="ARBA00022679"/>
    </source>
</evidence>